<gene>
    <name evidence="2" type="ORF">ISN45_Aa08g020080</name>
</gene>
<dbReference type="Pfam" id="PF24758">
    <property type="entry name" value="LRR_At5g56370"/>
    <property type="match status" value="3"/>
</dbReference>
<dbReference type="PANTHER" id="PTHR31900:SF34">
    <property type="entry name" value="EMB|CAB62440.1-RELATED"/>
    <property type="match status" value="1"/>
</dbReference>
<dbReference type="SMART" id="SM00256">
    <property type="entry name" value="FBOX"/>
    <property type="match status" value="2"/>
</dbReference>
<dbReference type="SMART" id="SM00579">
    <property type="entry name" value="FBD"/>
    <property type="match status" value="3"/>
</dbReference>
<dbReference type="Proteomes" id="UP000694240">
    <property type="component" value="Chromosome 13"/>
</dbReference>
<feature type="domain" description="F-box" evidence="1">
    <location>
        <begin position="1"/>
        <end position="49"/>
    </location>
</feature>
<dbReference type="Pfam" id="PF00646">
    <property type="entry name" value="F-box"/>
    <property type="match status" value="2"/>
</dbReference>
<dbReference type="Pfam" id="PF08387">
    <property type="entry name" value="FBD"/>
    <property type="match status" value="3"/>
</dbReference>
<dbReference type="CDD" id="cd22160">
    <property type="entry name" value="F-box_AtFBL13-like"/>
    <property type="match status" value="2"/>
</dbReference>
<dbReference type="InterPro" id="IPR050232">
    <property type="entry name" value="FBL13/AtMIF1-like"/>
</dbReference>
<dbReference type="PROSITE" id="PS50181">
    <property type="entry name" value="FBOX"/>
    <property type="match status" value="2"/>
</dbReference>
<evidence type="ECO:0000313" key="3">
    <source>
        <dbReference type="Proteomes" id="UP000694240"/>
    </source>
</evidence>
<feature type="domain" description="F-box" evidence="1">
    <location>
        <begin position="409"/>
        <end position="457"/>
    </location>
</feature>
<proteinExistence type="predicted"/>
<sequence length="1207" mass="139995">MDSISLLPNDFILQILSLLPTKDVMKTSVLSNRWRYLWKLVPKLEYIDVDENADHGTFVRFVDRSLLLNTAPVLESLQFKLSRKCSQVDIVFWIEIAVERGLRELNFHYHHIYEHIRLPQSLYTCGTLVVLKLKKVSLVDVRFPVCFQLLKTLHLLYVDYLDDETPKKLLSRCPILEVLVLSRGDEDNVISFSVKVPSLQRFIYDSASDYELVLNTPSLKYLKSTDSCENCMIEYMPEIVEAYVQVTCCNVEDILMSLKSLKRLSLCLIIEPKFPTGSIFHQLVHLELCTCETLWELLMYMLQHSPKLRSLKLNEIHNGLCGGPIFLWEEPSSVPKTLMFILETFEWRNYRGWKKERDLASFILKHSKRLKIAIFSPEATDVREKYHLITELARLSRGSPESKSLESYMDCISLLPNDFLLEILSLLPTKDVLNTSVLSKRWRYLWKLVPKLDYIDLDDNSDYGRFLRFVDRSLLSNTAPVLESLHFKLDREFSEVDIGFWIRTAVERGLRELNFYYSYTIDEPIKLPQSLYTCGTLVVLKLKNVSLFDVRFPVCFQLLKTLHLDWVIFLDDESPQKLLSSCPVLEDMVLNRADGDNVISFSVKVPSLQRFIYDSASESELVLNTPSLKYLKTIDRCENCMIEYMPEIVEAHVQVTCCNIEDILMSIKSLKRLSLCLISEPEFPTGSIFHQLVHLELCTCETLWEVLMSMLQHSPKLRSLKLNEIHNDLSGGHIFHWEEPSSVPESLIFVLETFEWINYRGWDKERDLATFILKQSKRLKIAIFSPETTNLREKYHLITELARLSRGSTEYILNTSVLSKRWLNLWKLVPKLHYIDIEENAHDGSFVRFVDRSLLLNMAPVIESLHLELGGHCDEVDIGFWVRIAVERGLCELNLDYDEFYPYPCRLPQSLFTCGTLVVLKLKNVSLVDVQFPVCFKLLKTLHLESVIFLDDESPKKLLSSCPILEILNLTRADIDNVTSFSVMVPSLQRFIYYGTTPGSELVMKTPSLKFFRTIDHGSECMIEYLPEIVEAHVQVLCTNTDDILRSLASVKRLSLCLPSQPAFPTGCIFNHLEHLKFCTSGAEWDLLMSMLKHSPKLRSLKLNEHTQLHEYNSVAKDPMLHWEEPSSVPETLMFVLETFEWRNYRGWKVEKELATFILKHSRRLKKATFCTQGIMEILKTDGMKYHMLTELARSPRGSTECELVLN</sequence>
<dbReference type="InterPro" id="IPR055411">
    <property type="entry name" value="LRR_FXL15/At3g58940/PEG3-like"/>
</dbReference>
<name>A0A8T1XIS7_9BRAS</name>
<accession>A0A8T1XIS7</accession>
<dbReference type="EMBL" id="JAEFBK010000013">
    <property type="protein sequence ID" value="KAG7534456.1"/>
    <property type="molecule type" value="Genomic_DNA"/>
</dbReference>
<keyword evidence="3" id="KW-1185">Reference proteome</keyword>
<dbReference type="AlphaFoldDB" id="A0A8T1XIS7"/>
<protein>
    <submittedName>
        <fullName evidence="2">F-box domain</fullName>
    </submittedName>
</protein>
<evidence type="ECO:0000313" key="2">
    <source>
        <dbReference type="EMBL" id="KAG7534456.1"/>
    </source>
</evidence>
<dbReference type="InterPro" id="IPR001810">
    <property type="entry name" value="F-box_dom"/>
</dbReference>
<organism evidence="2 3">
    <name type="scientific">Arabidopsis thaliana x Arabidopsis arenosa</name>
    <dbReference type="NCBI Taxonomy" id="1240361"/>
    <lineage>
        <taxon>Eukaryota</taxon>
        <taxon>Viridiplantae</taxon>
        <taxon>Streptophyta</taxon>
        <taxon>Embryophyta</taxon>
        <taxon>Tracheophyta</taxon>
        <taxon>Spermatophyta</taxon>
        <taxon>Magnoliopsida</taxon>
        <taxon>eudicotyledons</taxon>
        <taxon>Gunneridae</taxon>
        <taxon>Pentapetalae</taxon>
        <taxon>rosids</taxon>
        <taxon>malvids</taxon>
        <taxon>Brassicales</taxon>
        <taxon>Brassicaceae</taxon>
        <taxon>Camelineae</taxon>
        <taxon>Arabidopsis</taxon>
    </lineage>
</organism>
<dbReference type="InterPro" id="IPR053781">
    <property type="entry name" value="F-box_AtFBL13-like"/>
</dbReference>
<dbReference type="InterPro" id="IPR006566">
    <property type="entry name" value="FBD"/>
</dbReference>
<comment type="caution">
    <text evidence="2">The sequence shown here is derived from an EMBL/GenBank/DDBJ whole genome shotgun (WGS) entry which is preliminary data.</text>
</comment>
<dbReference type="PANTHER" id="PTHR31900">
    <property type="entry name" value="F-BOX/RNI SUPERFAMILY PROTEIN-RELATED"/>
    <property type="match status" value="1"/>
</dbReference>
<evidence type="ECO:0000259" key="1">
    <source>
        <dbReference type="PROSITE" id="PS50181"/>
    </source>
</evidence>
<reference evidence="2 3" key="1">
    <citation type="submission" date="2020-12" db="EMBL/GenBank/DDBJ databases">
        <title>Concerted genomic and epigenomic changes stabilize Arabidopsis allopolyploids.</title>
        <authorList>
            <person name="Chen Z."/>
        </authorList>
    </citation>
    <scope>NUCLEOTIDE SEQUENCE [LARGE SCALE GENOMIC DNA]</scope>
    <source>
        <strain evidence="2">Allo738</strain>
        <tissue evidence="2">Leaf</tissue>
    </source>
</reference>